<protein>
    <recommendedName>
        <fullName evidence="11">DNA2/NAM7 helicase-like C-terminal domain-containing protein</fullName>
    </recommendedName>
</protein>
<keyword evidence="4" id="KW-0347">Helicase</keyword>
<feature type="region of interest" description="Disordered" evidence="6">
    <location>
        <begin position="87"/>
        <end position="170"/>
    </location>
</feature>
<evidence type="ECO:0000313" key="10">
    <source>
        <dbReference type="Proteomes" id="UP000578531"/>
    </source>
</evidence>
<dbReference type="PANTHER" id="PTHR43788">
    <property type="entry name" value="DNA2/NAM7 HELICASE FAMILY MEMBER"/>
    <property type="match status" value="1"/>
</dbReference>
<dbReference type="GO" id="GO:0043139">
    <property type="term" value="F:5'-3' DNA helicase activity"/>
    <property type="evidence" value="ECO:0007669"/>
    <property type="project" value="TreeGrafter"/>
</dbReference>
<keyword evidence="3" id="KW-0378">Hydrolase</keyword>
<dbReference type="EMBL" id="JACCJC010000052">
    <property type="protein sequence ID" value="KAF6231992.1"/>
    <property type="molecule type" value="Genomic_DNA"/>
</dbReference>
<dbReference type="Gene3D" id="3.40.50.300">
    <property type="entry name" value="P-loop containing nucleotide triphosphate hydrolases"/>
    <property type="match status" value="2"/>
</dbReference>
<evidence type="ECO:0000256" key="2">
    <source>
        <dbReference type="ARBA" id="ARBA00022741"/>
    </source>
</evidence>
<accession>A0A8H6L1G4</accession>
<organism evidence="9 10">
    <name type="scientific">Letharia columbiana</name>
    <dbReference type="NCBI Taxonomy" id="112416"/>
    <lineage>
        <taxon>Eukaryota</taxon>
        <taxon>Fungi</taxon>
        <taxon>Dikarya</taxon>
        <taxon>Ascomycota</taxon>
        <taxon>Pezizomycotina</taxon>
        <taxon>Lecanoromycetes</taxon>
        <taxon>OSLEUM clade</taxon>
        <taxon>Lecanoromycetidae</taxon>
        <taxon>Lecanorales</taxon>
        <taxon>Lecanorineae</taxon>
        <taxon>Parmeliaceae</taxon>
        <taxon>Letharia</taxon>
    </lineage>
</organism>
<dbReference type="Pfam" id="PF13087">
    <property type="entry name" value="AAA_12"/>
    <property type="match status" value="1"/>
</dbReference>
<evidence type="ECO:0000259" key="7">
    <source>
        <dbReference type="Pfam" id="PF13086"/>
    </source>
</evidence>
<evidence type="ECO:0000259" key="8">
    <source>
        <dbReference type="Pfam" id="PF13087"/>
    </source>
</evidence>
<evidence type="ECO:0000256" key="4">
    <source>
        <dbReference type="ARBA" id="ARBA00022806"/>
    </source>
</evidence>
<proteinExistence type="inferred from homology"/>
<keyword evidence="2" id="KW-0547">Nucleotide-binding</keyword>
<reference evidence="9 10" key="1">
    <citation type="journal article" date="2020" name="Genomics">
        <title>Complete, high-quality genomes from long-read metagenomic sequencing of two wolf lichen thalli reveals enigmatic genome architecture.</title>
        <authorList>
            <person name="McKenzie S.K."/>
            <person name="Walston R.F."/>
            <person name="Allen J.L."/>
        </authorList>
    </citation>
    <scope>NUCLEOTIDE SEQUENCE [LARGE SCALE GENOMIC DNA]</scope>
    <source>
        <strain evidence="9">WasteWater2</strain>
    </source>
</reference>
<dbReference type="GO" id="GO:0016787">
    <property type="term" value="F:hydrolase activity"/>
    <property type="evidence" value="ECO:0007669"/>
    <property type="project" value="UniProtKB-KW"/>
</dbReference>
<dbReference type="GO" id="GO:0005524">
    <property type="term" value="F:ATP binding"/>
    <property type="evidence" value="ECO:0007669"/>
    <property type="project" value="UniProtKB-KW"/>
</dbReference>
<feature type="domain" description="DNA2/NAM7 helicase-like C-terminal" evidence="8">
    <location>
        <begin position="1020"/>
        <end position="1250"/>
    </location>
</feature>
<evidence type="ECO:0000313" key="9">
    <source>
        <dbReference type="EMBL" id="KAF6231992.1"/>
    </source>
</evidence>
<dbReference type="RefSeq" id="XP_037161423.1">
    <property type="nucleotide sequence ID" value="XM_037311717.1"/>
</dbReference>
<sequence length="1367" mass="152685">MFTCNAAKASRIEKASLEGLDDDVKYGFQNPFLGTGTHTMAIWFLVYPNVDNAVKAWGNDLESPVTPRILGGFIFSMASSSNRFAALADTPSSSKEQETRAPVTGTNDTGDRVMQDTAQPGPSTEDARRQSSRLQETTQRLAEPGESEKSRQGNTSTFVGQPIPSAAPKSHDVMVVEDEYNCRNIVNPGRRTRCAFSYLHTANEKLHSPIGSLWQVENKGWSVYLYLDAGRYGSASLSLTFRVNKGDKNAPLSKNPDDYYQFEVTWRAGVLIDGQQVIEDLTVDPLMALSDLKQAPYDSSIVDSCPPEKRHQLDQLVGIMFSCNSAKVSHMEETWLQGLADDVKDGLKKLLLGIGPHMMTIWLLAYPNVETARKDWIVPLMSSVSSGYPAFWQYKAPENKVGLTIEDLEPINTFQKAMYVQYRANRNDNGQVRKLEDGRVEEDKTQIRGYHNFEKQLSWDTSFEFGVFNTVPVIRDVQFEKGQVAHLVLGTHLVHFEGLPKGGVRGFVRQATDGPVPTHGAKIRAELDNANPQTGKPHMPSTDKRTIWKGTVLKDMQVPCKDTGTDFCVWFQMPLVGRTPRIHKTANERLENHKLVRMHIEVVIDETSAQREIDGMQKLADETFNAGTLAPARIALMSNPSKMTHTTSDLTERNPEMWRQWEAYCSQKYADNPAQLEIVTSLKEVKNKITAIIGPPGTGKTTVLADITNGAVLCGHTVLVCAVSNNAVDKAANSCWEKFPIEHRHRYKFLRYETASAELQAYDPNARPTYKASTMLDDDDLIAQTMAEAAALQGEHNKQLFALIRVCDDLFASTSERSGKWMSRKKSNYRADADYHAELAAYRADKLDAAAILHKRQTGDYHTDAELAALGEDALDEAEITARLDDQRIPSIDQRDKSLEYRNPLDAYVLANGDVSRKAKEHFETLRVRVVLRVFADTQALFTTCNNAGSELMVLGFNPTLIEIDESGQLTMAALANVLTSFHRWLAAIIFGDPAQLLPFFQSGRANEFRENATLSVLALLEEKKYPILRLVFQYRMAPAISKWVSEFFYKGLLKNQKSVLINNSGFARSRMRYRKKYYRIDGPNGDGSEYWMINVANGISRVQVNSTSLQNYANADRIGTLVDQTLAMGVPASKITVLVYYTGQLSLVSHKIQATAEANGRNWDLSAGNQISSVDSFQGEENEFVFVDLVVAHQRPEKTSDAVKAEESEDDDGSEGFRRSGRVTAHVKSGNRLCCALTRGRSCVVVVCQLAALLSTVKAKQKKDQAAVSAMARDFEERKLVYNDYTSLDTSPIGQAQRATWTEARLAVELKRQKAESLDFLNTQYRKVKKARYNEEFQDTAPRVYRTASRRTTRPNLSGDAAEAAV</sequence>
<dbReference type="InterPro" id="IPR041679">
    <property type="entry name" value="DNA2/NAM7-like_C"/>
</dbReference>
<dbReference type="InterPro" id="IPR027417">
    <property type="entry name" value="P-loop_NTPase"/>
</dbReference>
<evidence type="ECO:0000256" key="3">
    <source>
        <dbReference type="ARBA" id="ARBA00022801"/>
    </source>
</evidence>
<feature type="domain" description="DNA2/NAM7 helicase helicase" evidence="7">
    <location>
        <begin position="677"/>
        <end position="1003"/>
    </location>
</feature>
<dbReference type="SUPFAM" id="SSF52540">
    <property type="entry name" value="P-loop containing nucleoside triphosphate hydrolases"/>
    <property type="match status" value="1"/>
</dbReference>
<keyword evidence="5" id="KW-0067">ATP-binding</keyword>
<dbReference type="PANTHER" id="PTHR43788:SF16">
    <property type="entry name" value="HELICASE WITH ZINC FINGER 2"/>
    <property type="match status" value="1"/>
</dbReference>
<evidence type="ECO:0000256" key="5">
    <source>
        <dbReference type="ARBA" id="ARBA00022840"/>
    </source>
</evidence>
<evidence type="ECO:0000256" key="1">
    <source>
        <dbReference type="ARBA" id="ARBA00007913"/>
    </source>
</evidence>
<keyword evidence="10" id="KW-1185">Reference proteome</keyword>
<dbReference type="InterPro" id="IPR047187">
    <property type="entry name" value="SF1_C_Upf1"/>
</dbReference>
<comment type="similarity">
    <text evidence="1">Belongs to the DNA2/NAM7 helicase family.</text>
</comment>
<feature type="region of interest" description="Disordered" evidence="6">
    <location>
        <begin position="1348"/>
        <end position="1367"/>
    </location>
</feature>
<dbReference type="Proteomes" id="UP000578531">
    <property type="component" value="Unassembled WGS sequence"/>
</dbReference>
<dbReference type="CDD" id="cd18808">
    <property type="entry name" value="SF1_C_Upf1"/>
    <property type="match status" value="1"/>
</dbReference>
<dbReference type="InterPro" id="IPR041677">
    <property type="entry name" value="DNA2/NAM7_AAA_11"/>
</dbReference>
<dbReference type="Pfam" id="PF13086">
    <property type="entry name" value="AAA_11"/>
    <property type="match status" value="1"/>
</dbReference>
<evidence type="ECO:0000256" key="6">
    <source>
        <dbReference type="SAM" id="MobiDB-lite"/>
    </source>
</evidence>
<dbReference type="GeneID" id="59291478"/>
<dbReference type="InterPro" id="IPR050534">
    <property type="entry name" value="Coronavir_polyprotein_1ab"/>
</dbReference>
<gene>
    <name evidence="9" type="ORF">HO173_009829</name>
</gene>
<dbReference type="OrthoDB" id="6513042at2759"/>
<name>A0A8H6L1G4_9LECA</name>
<feature type="region of interest" description="Disordered" evidence="6">
    <location>
        <begin position="1199"/>
        <end position="1221"/>
    </location>
</feature>
<evidence type="ECO:0008006" key="11">
    <source>
        <dbReference type="Google" id="ProtNLM"/>
    </source>
</evidence>
<comment type="caution">
    <text evidence="9">The sequence shown here is derived from an EMBL/GenBank/DDBJ whole genome shotgun (WGS) entry which is preliminary data.</text>
</comment>